<dbReference type="PANTHER" id="PTHR43283:SF7">
    <property type="entry name" value="BETA-LACTAMASE-RELATED DOMAIN-CONTAINING PROTEIN"/>
    <property type="match status" value="1"/>
</dbReference>
<dbReference type="Proteomes" id="UP000548326">
    <property type="component" value="Unassembled WGS sequence"/>
</dbReference>
<dbReference type="InterPro" id="IPR050789">
    <property type="entry name" value="Diverse_Enzym_Activities"/>
</dbReference>
<evidence type="ECO:0000313" key="3">
    <source>
        <dbReference type="EMBL" id="MBB6126936.1"/>
    </source>
</evidence>
<gene>
    <name evidence="3" type="ORF">HDF22_001041</name>
</gene>
<comment type="caution">
    <text evidence="3">The sequence shown here is derived from an EMBL/GenBank/DDBJ whole genome shotgun (WGS) entry which is preliminary data.</text>
</comment>
<evidence type="ECO:0000256" key="1">
    <source>
        <dbReference type="SAM" id="SignalP"/>
    </source>
</evidence>
<dbReference type="InterPro" id="IPR012338">
    <property type="entry name" value="Beta-lactam/transpept-like"/>
</dbReference>
<organism evidence="3 4">
    <name type="scientific">Mucilaginibacter lappiensis</name>
    <dbReference type="NCBI Taxonomy" id="354630"/>
    <lineage>
        <taxon>Bacteria</taxon>
        <taxon>Pseudomonadati</taxon>
        <taxon>Bacteroidota</taxon>
        <taxon>Sphingobacteriia</taxon>
        <taxon>Sphingobacteriales</taxon>
        <taxon>Sphingobacteriaceae</taxon>
        <taxon>Mucilaginibacter</taxon>
    </lineage>
</organism>
<keyword evidence="1" id="KW-0732">Signal</keyword>
<accession>A0A841JBJ1</accession>
<dbReference type="AlphaFoldDB" id="A0A841JBJ1"/>
<sequence>MRSLKTNLFIFLFFLIARHAFAQQPYKITYQQLKEYEGVYQYGKEDKLQIAASPVDTCLVAIIKLSVYPLKGSGKDIFLDIGKNKITFLRNASNQIISYTKGNDTNKLITRNVTFSPQMWYPRLGANVKTYQYKYGRPAKLKDGLQPGDATAVGLDTALLDKMMNKIVQGKYPNVHSVLIIKGGKLVFEEYFYEYTKDSLQEMRSATKSMVSALTGIAIHQGFIKSKNETVLSYFPEYNLANNTDIKKTITIENMLANQSGLDCDVSNPKSEGSEEAMDASDDWVKFTLDLPMIDKPGNDGRYCSGNPITIGRIIEKATHMALSAFGQKNLFGPLGITGYKWNFKPDRSNINEYCQIYLHPRDMAKFGLLYFNKGVWNNKQIIPADWVTASFQKHSVVQGVDYGYLWWLKYLDADGGVRYYGKAAQGNGGQKIYVFPDQDLVVAITGGNYNTKSPSDELISKYILPSFNKK</sequence>
<evidence type="ECO:0000313" key="4">
    <source>
        <dbReference type="Proteomes" id="UP000548326"/>
    </source>
</evidence>
<feature type="signal peptide" evidence="1">
    <location>
        <begin position="1"/>
        <end position="22"/>
    </location>
</feature>
<dbReference type="InterPro" id="IPR001466">
    <property type="entry name" value="Beta-lactam-related"/>
</dbReference>
<feature type="chain" id="PRO_5032999861" evidence="1">
    <location>
        <begin position="23"/>
        <end position="471"/>
    </location>
</feature>
<feature type="domain" description="Beta-lactamase-related" evidence="2">
    <location>
        <begin position="177"/>
        <end position="445"/>
    </location>
</feature>
<dbReference type="PANTHER" id="PTHR43283">
    <property type="entry name" value="BETA-LACTAMASE-RELATED"/>
    <property type="match status" value="1"/>
</dbReference>
<protein>
    <submittedName>
        <fullName evidence="3">CubicO group peptidase (Beta-lactamase class C family)</fullName>
    </submittedName>
</protein>
<reference evidence="3 4" key="1">
    <citation type="submission" date="2020-08" db="EMBL/GenBank/DDBJ databases">
        <title>Genomic Encyclopedia of Type Strains, Phase IV (KMG-V): Genome sequencing to study the core and pangenomes of soil and plant-associated prokaryotes.</title>
        <authorList>
            <person name="Whitman W."/>
        </authorList>
    </citation>
    <scope>NUCLEOTIDE SEQUENCE [LARGE SCALE GENOMIC DNA]</scope>
    <source>
        <strain evidence="3 4">MP601</strain>
    </source>
</reference>
<proteinExistence type="predicted"/>
<dbReference type="EMBL" id="JACHCA010000002">
    <property type="protein sequence ID" value="MBB6126936.1"/>
    <property type="molecule type" value="Genomic_DNA"/>
</dbReference>
<dbReference type="Gene3D" id="3.40.710.10">
    <property type="entry name" value="DD-peptidase/beta-lactamase superfamily"/>
    <property type="match status" value="1"/>
</dbReference>
<name>A0A841JBJ1_9SPHI</name>
<dbReference type="SUPFAM" id="SSF56601">
    <property type="entry name" value="beta-lactamase/transpeptidase-like"/>
    <property type="match status" value="1"/>
</dbReference>
<dbReference type="RefSeq" id="WP_183586064.1">
    <property type="nucleotide sequence ID" value="NZ_JACHCA010000002.1"/>
</dbReference>
<evidence type="ECO:0000259" key="2">
    <source>
        <dbReference type="Pfam" id="PF00144"/>
    </source>
</evidence>
<dbReference type="Pfam" id="PF00144">
    <property type="entry name" value="Beta-lactamase"/>
    <property type="match status" value="1"/>
</dbReference>